<dbReference type="Gene3D" id="3.40.50.10260">
    <property type="entry name" value="YjeF N-terminal domain"/>
    <property type="match status" value="1"/>
</dbReference>
<proteinExistence type="predicted"/>
<gene>
    <name evidence="2" type="ORF">DEF21_03275</name>
</gene>
<feature type="non-terminal residue" evidence="2">
    <location>
        <position position="61"/>
    </location>
</feature>
<dbReference type="RefSeq" id="WP_276651380.1">
    <property type="nucleotide sequence ID" value="NZ_DOOG01000028.1"/>
</dbReference>
<evidence type="ECO:0000313" key="3">
    <source>
        <dbReference type="Proteomes" id="UP000264753"/>
    </source>
</evidence>
<comment type="caution">
    <text evidence="2">The sequence shown here is derived from an EMBL/GenBank/DDBJ whole genome shotgun (WGS) entry which is preliminary data.</text>
</comment>
<accession>A0A358HP14</accession>
<dbReference type="AlphaFoldDB" id="A0A358HP14"/>
<sequence length="61" mass="6640">MFEILTTDQMYDADRKTIDGGIPGDVLMENAGRTVFEEIIRHWSPRSVSVLCGPGNNGGDG</sequence>
<evidence type="ECO:0000313" key="2">
    <source>
        <dbReference type="EMBL" id="HBU96916.1"/>
    </source>
</evidence>
<reference evidence="2 3" key="1">
    <citation type="journal article" date="2018" name="Nat. Biotechnol.">
        <title>A standardized bacterial taxonomy based on genome phylogeny substantially revises the tree of life.</title>
        <authorList>
            <person name="Parks D.H."/>
            <person name="Chuvochina M."/>
            <person name="Waite D.W."/>
            <person name="Rinke C."/>
            <person name="Skarshewski A."/>
            <person name="Chaumeil P.A."/>
            <person name="Hugenholtz P."/>
        </authorList>
    </citation>
    <scope>NUCLEOTIDE SEQUENCE [LARGE SCALE GENOMIC DNA]</scope>
    <source>
        <strain evidence="2">UBA8707</strain>
    </source>
</reference>
<dbReference type="SUPFAM" id="SSF64153">
    <property type="entry name" value="YjeF N-terminal domain-like"/>
    <property type="match status" value="1"/>
</dbReference>
<dbReference type="Proteomes" id="UP000264753">
    <property type="component" value="Unassembled WGS sequence"/>
</dbReference>
<name>A0A358HP14_9PROT</name>
<organism evidence="2 3">
    <name type="scientific">Thalassospira lucentensis</name>
    <dbReference type="NCBI Taxonomy" id="168935"/>
    <lineage>
        <taxon>Bacteria</taxon>
        <taxon>Pseudomonadati</taxon>
        <taxon>Pseudomonadota</taxon>
        <taxon>Alphaproteobacteria</taxon>
        <taxon>Rhodospirillales</taxon>
        <taxon>Thalassospiraceae</taxon>
        <taxon>Thalassospira</taxon>
    </lineage>
</organism>
<dbReference type="InterPro" id="IPR004443">
    <property type="entry name" value="YjeF_N_dom"/>
</dbReference>
<dbReference type="EMBL" id="DOOG01000028">
    <property type="protein sequence ID" value="HBU96916.1"/>
    <property type="molecule type" value="Genomic_DNA"/>
</dbReference>
<dbReference type="Pfam" id="PF03853">
    <property type="entry name" value="YjeF_N"/>
    <property type="match status" value="1"/>
</dbReference>
<dbReference type="PROSITE" id="PS51385">
    <property type="entry name" value="YJEF_N"/>
    <property type="match status" value="1"/>
</dbReference>
<dbReference type="InterPro" id="IPR036652">
    <property type="entry name" value="YjeF_N_dom_sf"/>
</dbReference>
<protein>
    <submittedName>
        <fullName evidence="2">Bifunctional ADP-dependent NAD(P)H-hydrate dehydratase/NAD(P)H-hydrate epimerase</fullName>
    </submittedName>
</protein>
<feature type="domain" description="YjeF N-terminal" evidence="1">
    <location>
        <begin position="10"/>
        <end position="61"/>
    </location>
</feature>
<evidence type="ECO:0000259" key="1">
    <source>
        <dbReference type="PROSITE" id="PS51385"/>
    </source>
</evidence>